<protein>
    <recommendedName>
        <fullName evidence="2">DUF7918 domain-containing protein</fullName>
    </recommendedName>
</protein>
<proteinExistence type="predicted"/>
<comment type="caution">
    <text evidence="3">The sequence shown here is derived from an EMBL/GenBank/DDBJ whole genome shotgun (WGS) entry which is preliminary data.</text>
</comment>
<dbReference type="Proteomes" id="UP000297910">
    <property type="component" value="Unassembled WGS sequence"/>
</dbReference>
<evidence type="ECO:0000259" key="2">
    <source>
        <dbReference type="Pfam" id="PF25534"/>
    </source>
</evidence>
<evidence type="ECO:0000313" key="4">
    <source>
        <dbReference type="Proteomes" id="UP000297910"/>
    </source>
</evidence>
<feature type="signal peptide" evidence="1">
    <location>
        <begin position="1"/>
        <end position="17"/>
    </location>
</feature>
<feature type="domain" description="DUF7918" evidence="2">
    <location>
        <begin position="20"/>
        <end position="139"/>
    </location>
</feature>
<sequence length="144" mass="16427">MAVSVWLIMAIIAGIEGEIEVRVRRHLGKYYDEYVKLEPSGGSPNPHNERYIMAEPKATYYVEVTLKEGFDFGKYDLIQANMCMDNKEVSYGEFKPPLHGLDETITKKDLVETIRYANLEINGRPRGSKFMFGNLEMKTGKGII</sequence>
<dbReference type="Pfam" id="PF25534">
    <property type="entry name" value="DUF7918"/>
    <property type="match status" value="1"/>
</dbReference>
<feature type="chain" id="PRO_5021225855" description="DUF7918 domain-containing protein" evidence="1">
    <location>
        <begin position="18"/>
        <end position="144"/>
    </location>
</feature>
<reference evidence="3 4" key="1">
    <citation type="submission" date="2017-12" db="EMBL/GenBank/DDBJ databases">
        <title>Comparative genomics of Botrytis spp.</title>
        <authorList>
            <person name="Valero-Jimenez C.A."/>
            <person name="Tapia P."/>
            <person name="Veloso J."/>
            <person name="Silva-Moreno E."/>
            <person name="Staats M."/>
            <person name="Valdes J.H."/>
            <person name="Van Kan J.A.L."/>
        </authorList>
    </citation>
    <scope>NUCLEOTIDE SEQUENCE [LARGE SCALE GENOMIC DNA]</scope>
    <source>
        <strain evidence="3 4">Bp0003</strain>
    </source>
</reference>
<accession>A0A4Z1EMZ5</accession>
<name>A0A4Z1EMZ5_9HELO</name>
<dbReference type="AlphaFoldDB" id="A0A4Z1EMZ5"/>
<keyword evidence="4" id="KW-1185">Reference proteome</keyword>
<keyword evidence="1" id="KW-0732">Signal</keyword>
<dbReference type="EMBL" id="PQXI01000902">
    <property type="protein sequence ID" value="TGO11703.1"/>
    <property type="molecule type" value="Genomic_DNA"/>
</dbReference>
<organism evidence="3 4">
    <name type="scientific">Botrytis paeoniae</name>
    <dbReference type="NCBI Taxonomy" id="278948"/>
    <lineage>
        <taxon>Eukaryota</taxon>
        <taxon>Fungi</taxon>
        <taxon>Dikarya</taxon>
        <taxon>Ascomycota</taxon>
        <taxon>Pezizomycotina</taxon>
        <taxon>Leotiomycetes</taxon>
        <taxon>Helotiales</taxon>
        <taxon>Sclerotiniaceae</taxon>
        <taxon>Botrytis</taxon>
    </lineage>
</organism>
<dbReference type="InterPro" id="IPR057678">
    <property type="entry name" value="DUF7918"/>
</dbReference>
<evidence type="ECO:0000256" key="1">
    <source>
        <dbReference type="SAM" id="SignalP"/>
    </source>
</evidence>
<gene>
    <name evidence="3" type="ORF">BPAE_0905g00020</name>
</gene>
<evidence type="ECO:0000313" key="3">
    <source>
        <dbReference type="EMBL" id="TGO11703.1"/>
    </source>
</evidence>